<name>M2UJ78_COCH5</name>
<organism evidence="1 2">
    <name type="scientific">Cochliobolus heterostrophus (strain C5 / ATCC 48332 / race O)</name>
    <name type="common">Southern corn leaf blight fungus</name>
    <name type="synonym">Bipolaris maydis</name>
    <dbReference type="NCBI Taxonomy" id="701091"/>
    <lineage>
        <taxon>Eukaryota</taxon>
        <taxon>Fungi</taxon>
        <taxon>Dikarya</taxon>
        <taxon>Ascomycota</taxon>
        <taxon>Pezizomycotina</taxon>
        <taxon>Dothideomycetes</taxon>
        <taxon>Pleosporomycetidae</taxon>
        <taxon>Pleosporales</taxon>
        <taxon>Pleosporineae</taxon>
        <taxon>Pleosporaceae</taxon>
        <taxon>Bipolaris</taxon>
    </lineage>
</organism>
<dbReference type="EMBL" id="KB445581">
    <property type="protein sequence ID" value="EMD87982.1"/>
    <property type="molecule type" value="Genomic_DNA"/>
</dbReference>
<reference evidence="1 2" key="1">
    <citation type="journal article" date="2012" name="PLoS Pathog.">
        <title>Diverse lifestyles and strategies of plant pathogenesis encoded in the genomes of eighteen Dothideomycetes fungi.</title>
        <authorList>
            <person name="Ohm R.A."/>
            <person name="Feau N."/>
            <person name="Henrissat B."/>
            <person name="Schoch C.L."/>
            <person name="Horwitz B.A."/>
            <person name="Barry K.W."/>
            <person name="Condon B.J."/>
            <person name="Copeland A.C."/>
            <person name="Dhillon B."/>
            <person name="Glaser F."/>
            <person name="Hesse C.N."/>
            <person name="Kosti I."/>
            <person name="LaButti K."/>
            <person name="Lindquist E.A."/>
            <person name="Lucas S."/>
            <person name="Salamov A.A."/>
            <person name="Bradshaw R.E."/>
            <person name="Ciuffetti L."/>
            <person name="Hamelin R.C."/>
            <person name="Kema G.H.J."/>
            <person name="Lawrence C."/>
            <person name="Scott J.A."/>
            <person name="Spatafora J.W."/>
            <person name="Turgeon B.G."/>
            <person name="de Wit P.J.G.M."/>
            <person name="Zhong S."/>
            <person name="Goodwin S.B."/>
            <person name="Grigoriev I.V."/>
        </authorList>
    </citation>
    <scope>NUCLEOTIDE SEQUENCE [LARGE SCALE GENOMIC DNA]</scope>
    <source>
        <strain evidence="2">C5 / ATCC 48332 / race O</strain>
    </source>
</reference>
<gene>
    <name evidence="1" type="ORF">COCHEDRAFT_1112413</name>
</gene>
<dbReference type="OrthoDB" id="3682974at2759"/>
<dbReference type="HOGENOM" id="CLU_116405_0_0_1"/>
<reference evidence="2" key="2">
    <citation type="journal article" date="2013" name="PLoS Genet.">
        <title>Comparative genome structure, secondary metabolite, and effector coding capacity across Cochliobolus pathogens.</title>
        <authorList>
            <person name="Condon B.J."/>
            <person name="Leng Y."/>
            <person name="Wu D."/>
            <person name="Bushley K.E."/>
            <person name="Ohm R.A."/>
            <person name="Otillar R."/>
            <person name="Martin J."/>
            <person name="Schackwitz W."/>
            <person name="Grimwood J."/>
            <person name="MohdZainudin N."/>
            <person name="Xue C."/>
            <person name="Wang R."/>
            <person name="Manning V.A."/>
            <person name="Dhillon B."/>
            <person name="Tu Z.J."/>
            <person name="Steffenson B.J."/>
            <person name="Salamov A."/>
            <person name="Sun H."/>
            <person name="Lowry S."/>
            <person name="LaButti K."/>
            <person name="Han J."/>
            <person name="Copeland A."/>
            <person name="Lindquist E."/>
            <person name="Barry K."/>
            <person name="Schmutz J."/>
            <person name="Baker S.E."/>
            <person name="Ciuffetti L.M."/>
            <person name="Grigoriev I.V."/>
            <person name="Zhong S."/>
            <person name="Turgeon B.G."/>
        </authorList>
    </citation>
    <scope>NUCLEOTIDE SEQUENCE [LARGE SCALE GENOMIC DNA]</scope>
    <source>
        <strain evidence="2">C5 / ATCC 48332 / race O</strain>
    </source>
</reference>
<keyword evidence="2" id="KW-1185">Reference proteome</keyword>
<accession>M2UJ78</accession>
<dbReference type="Proteomes" id="UP000016936">
    <property type="component" value="Unassembled WGS sequence"/>
</dbReference>
<sequence length="157" mass="17806">MASQPSNPHPRPPRVYHGPLVRITRDMVFDRIYLLLTENLPTRWTQNPEALAHLSKSMANVVIRSGQYGDFGPYGLSSLAQISAYIGHEGIYHYMCLAVRPSYGDVQIIFRGDLCEHEGQDPIIHHELMALCRKGFDRAADRLYVNIVSRMPRKSSA</sequence>
<evidence type="ECO:0000313" key="2">
    <source>
        <dbReference type="Proteomes" id="UP000016936"/>
    </source>
</evidence>
<evidence type="ECO:0000313" key="1">
    <source>
        <dbReference type="EMBL" id="EMD87982.1"/>
    </source>
</evidence>
<protein>
    <submittedName>
        <fullName evidence="1">Uncharacterized protein</fullName>
    </submittedName>
</protein>
<dbReference type="AlphaFoldDB" id="M2UJ78"/>
<dbReference type="OMA" id="YIGHEGI"/>
<proteinExistence type="predicted"/>